<feature type="transmembrane region" description="Helical" evidence="7">
    <location>
        <begin position="244"/>
        <end position="263"/>
    </location>
</feature>
<evidence type="ECO:0000256" key="4">
    <source>
        <dbReference type="ARBA" id="ARBA00022692"/>
    </source>
</evidence>
<dbReference type="CDD" id="cd06173">
    <property type="entry name" value="MFS_MefA_like"/>
    <property type="match status" value="1"/>
</dbReference>
<keyword evidence="6 7" id="KW-0472">Membrane</keyword>
<gene>
    <name evidence="8" type="primary">lplT</name>
    <name evidence="8" type="ORF">Q8A64_15690</name>
</gene>
<dbReference type="InterPro" id="IPR011701">
    <property type="entry name" value="MFS"/>
</dbReference>
<dbReference type="PANTHER" id="PTHR43266:SF2">
    <property type="entry name" value="MAJOR FACILITATOR SUPERFAMILY (MFS) PROFILE DOMAIN-CONTAINING PROTEIN"/>
    <property type="match status" value="1"/>
</dbReference>
<comment type="subcellular location">
    <subcellularLocation>
        <location evidence="1">Cell membrane</location>
        <topology evidence="1">Multi-pass membrane protein</topology>
    </subcellularLocation>
</comment>
<feature type="transmembrane region" description="Helical" evidence="7">
    <location>
        <begin position="216"/>
        <end position="238"/>
    </location>
</feature>
<dbReference type="RefSeq" id="WP_338437821.1">
    <property type="nucleotide sequence ID" value="NZ_JAUYVH010000013.1"/>
</dbReference>
<dbReference type="SUPFAM" id="SSF103473">
    <property type="entry name" value="MFS general substrate transporter"/>
    <property type="match status" value="1"/>
</dbReference>
<protein>
    <submittedName>
        <fullName evidence="8">Lysophospholipid transporter LplT</fullName>
    </submittedName>
</protein>
<keyword evidence="2" id="KW-0813">Transport</keyword>
<accession>A0ABU1BTX5</accession>
<evidence type="ECO:0000256" key="2">
    <source>
        <dbReference type="ARBA" id="ARBA00022448"/>
    </source>
</evidence>
<organism evidence="8 9">
    <name type="scientific">Keguizhuia sedimenti</name>
    <dbReference type="NCBI Taxonomy" id="3064264"/>
    <lineage>
        <taxon>Bacteria</taxon>
        <taxon>Pseudomonadati</taxon>
        <taxon>Pseudomonadota</taxon>
        <taxon>Betaproteobacteria</taxon>
        <taxon>Burkholderiales</taxon>
        <taxon>Oxalobacteraceae</taxon>
        <taxon>Keguizhuia</taxon>
    </lineage>
</organism>
<feature type="transmembrane region" description="Helical" evidence="7">
    <location>
        <begin position="84"/>
        <end position="106"/>
    </location>
</feature>
<evidence type="ECO:0000256" key="5">
    <source>
        <dbReference type="ARBA" id="ARBA00022989"/>
    </source>
</evidence>
<dbReference type="EMBL" id="JAUYVH010000013">
    <property type="protein sequence ID" value="MDQ9171856.1"/>
    <property type="molecule type" value="Genomic_DNA"/>
</dbReference>
<evidence type="ECO:0000256" key="1">
    <source>
        <dbReference type="ARBA" id="ARBA00004651"/>
    </source>
</evidence>
<dbReference type="NCBIfam" id="NF008397">
    <property type="entry name" value="PRK11195.1"/>
    <property type="match status" value="1"/>
</dbReference>
<keyword evidence="5 7" id="KW-1133">Transmembrane helix</keyword>
<dbReference type="Pfam" id="PF07690">
    <property type="entry name" value="MFS_1"/>
    <property type="match status" value="1"/>
</dbReference>
<dbReference type="InterPro" id="IPR036259">
    <property type="entry name" value="MFS_trans_sf"/>
</dbReference>
<evidence type="ECO:0000256" key="7">
    <source>
        <dbReference type="SAM" id="Phobius"/>
    </source>
</evidence>
<feature type="transmembrane region" description="Helical" evidence="7">
    <location>
        <begin position="43"/>
        <end position="63"/>
    </location>
</feature>
<feature type="transmembrane region" description="Helical" evidence="7">
    <location>
        <begin position="275"/>
        <end position="292"/>
    </location>
</feature>
<keyword evidence="4 7" id="KW-0812">Transmembrane</keyword>
<feature type="transmembrane region" description="Helical" evidence="7">
    <location>
        <begin position="153"/>
        <end position="178"/>
    </location>
</feature>
<proteinExistence type="predicted"/>
<dbReference type="PANTHER" id="PTHR43266">
    <property type="entry name" value="MACROLIDE-EFFLUX PROTEIN"/>
    <property type="match status" value="1"/>
</dbReference>
<evidence type="ECO:0000313" key="8">
    <source>
        <dbReference type="EMBL" id="MDQ9171856.1"/>
    </source>
</evidence>
<comment type="caution">
    <text evidence="8">The sequence shown here is derived from an EMBL/GenBank/DDBJ whole genome shotgun (WGS) entry which is preliminary data.</text>
</comment>
<evidence type="ECO:0000313" key="9">
    <source>
        <dbReference type="Proteomes" id="UP001225596"/>
    </source>
</evidence>
<evidence type="ECO:0000256" key="6">
    <source>
        <dbReference type="ARBA" id="ARBA00023136"/>
    </source>
</evidence>
<feature type="transmembrane region" description="Helical" evidence="7">
    <location>
        <begin position="363"/>
        <end position="384"/>
    </location>
</feature>
<keyword evidence="3" id="KW-1003">Cell membrane</keyword>
<dbReference type="Proteomes" id="UP001225596">
    <property type="component" value="Unassembled WGS sequence"/>
</dbReference>
<reference evidence="8 9" key="1">
    <citation type="submission" date="2023-08" db="EMBL/GenBank/DDBJ databases">
        <title>Oxalobacteraceae gen .nov., isolated from river sludge outside the plant.</title>
        <authorList>
            <person name="Zhao S.Y."/>
        </authorList>
    </citation>
    <scope>NUCLEOTIDE SEQUENCE [LARGE SCALE GENOMIC DNA]</scope>
    <source>
        <strain evidence="8 9">R-40</strain>
    </source>
</reference>
<name>A0ABU1BTX5_9BURK</name>
<evidence type="ECO:0000256" key="3">
    <source>
        <dbReference type="ARBA" id="ARBA00022475"/>
    </source>
</evidence>
<keyword evidence="9" id="KW-1185">Reference proteome</keyword>
<dbReference type="Gene3D" id="1.20.1250.20">
    <property type="entry name" value="MFS general substrate transporter like domains"/>
    <property type="match status" value="1"/>
</dbReference>
<feature type="transmembrane region" description="Helical" evidence="7">
    <location>
        <begin position="298"/>
        <end position="320"/>
    </location>
</feature>
<sequence length="395" mass="41554">MQRNALRFVLGAQFFSALADNALLFGAIELVRQMAYPEWSIPVLQQFFVIAFIVLAPFAGVFADGFSKGRVMFWSNGLKLAGAAAMLAGLNPFLAYGLVGVGAALYSPAKYGILSDLVPNEKLISANGMMEGSTIAAILLGVVAGGKLADMDVLYALGFVLTLYVIASLLAICIPLIAPERPYHHGQLPKAFGNFKTALKTLWADRDARYSVLGTSLFWGVGATMRFLLVAWVPYALLITGNTLPANLNGATAVGIVIGAAIAPRVLKMETAYKSIGAGVALGCVIALLSTINQVWQAYALVAVVGALGGFFVVPLNALLQKRGHELVGTGSAVAVQNLAENSIMLLMVGAYTGLSHGGVTPVSTAILFGISFSVLCLWLALAWKQSRKISAVQA</sequence>